<evidence type="ECO:0000259" key="2">
    <source>
        <dbReference type="Pfam" id="PF03313"/>
    </source>
</evidence>
<dbReference type="InterPro" id="IPR021144">
    <property type="entry name" value="UPF0597"/>
</dbReference>
<dbReference type="PANTHER" id="PTHR30501:SF2">
    <property type="entry name" value="UPF0597 PROTEIN YHAM"/>
    <property type="match status" value="1"/>
</dbReference>
<dbReference type="eggNOG" id="COG3681">
    <property type="taxonomic scope" value="Bacteria"/>
</dbReference>
<dbReference type="PIRSF" id="PIRSF006054">
    <property type="entry name" value="UCP006054"/>
    <property type="match status" value="1"/>
</dbReference>
<reference evidence="3 4" key="1">
    <citation type="submission" date="2013-09" db="EMBL/GenBank/DDBJ databases">
        <authorList>
            <person name="Durkin A.S."/>
            <person name="Haft D.R."/>
            <person name="McCorrison J."/>
            <person name="Torralba M."/>
            <person name="Gillis M."/>
            <person name="Haft D.H."/>
            <person name="Methe B."/>
            <person name="Sutton G."/>
            <person name="Nelson K.E."/>
        </authorList>
    </citation>
    <scope>NUCLEOTIDE SEQUENCE [LARGE SCALE GENOMIC DNA]</scope>
    <source>
        <strain evidence="3 4">BV3C16-1</strain>
    </source>
</reference>
<sequence>MMTNERWQKMIAVIKSDVVPATGCTEPISLAFAAATAARYLGEDVISVKARVSANLMKNGMGVMVPGTGRPGLVIAAAVGALGGDADAGLQVLRQLSASVVEQGMMMVDNGAVTVGVNKETDHVLYAEACVYGEKHYVKAVIVDDHTNILSIEKDGEVIFSAAAQDNGEGDDKKAFLHTLSVKEILAFAEQAPLEEIRFIKEAEDLNDALSKEGLTGKYGLKIGRTLQDAQESGMTGKDLQNEILIRTVAASDARMGGAAYPAMTNSGSGNQGIAVTEPVTVVADYLHADEETRLRALILASMTAIYIHGYLPKLSAFCATVTAAMGAAAGMAWLLDREHGLERIGQVICSMTGDVAGMICDGAANSCSMKVSTAVSAAYKATVLALNGTRVSGDDGLVANDVEESIRNIGLLASKGMQQTDDEVLDIMLHKNQGDRRQ</sequence>
<dbReference type="STRING" id="1111454.HMPREF1250_1288"/>
<protein>
    <recommendedName>
        <fullName evidence="1">UPF0597 protein HMPREF1250_1288</fullName>
    </recommendedName>
</protein>
<evidence type="ECO:0000256" key="1">
    <source>
        <dbReference type="HAMAP-Rule" id="MF_01845"/>
    </source>
</evidence>
<name>U7UUA7_9FIRM</name>
<accession>U7UUA7</accession>
<dbReference type="HAMAP" id="MF_01845">
    <property type="entry name" value="UPF0597"/>
    <property type="match status" value="1"/>
</dbReference>
<evidence type="ECO:0000313" key="4">
    <source>
        <dbReference type="Proteomes" id="UP000017090"/>
    </source>
</evidence>
<dbReference type="RefSeq" id="WP_023052658.1">
    <property type="nucleotide sequence ID" value="NZ_AWXA01000004.1"/>
</dbReference>
<comment type="caution">
    <text evidence="3">The sequence shown here is derived from an EMBL/GenBank/DDBJ whole genome shotgun (WGS) entry which is preliminary data.</text>
</comment>
<dbReference type="PANTHER" id="PTHR30501">
    <property type="entry name" value="UPF0597 PROTEIN YHAM"/>
    <property type="match status" value="1"/>
</dbReference>
<dbReference type="Pfam" id="PF03313">
    <property type="entry name" value="SDH_alpha"/>
    <property type="match status" value="1"/>
</dbReference>
<organism evidence="3 4">
    <name type="scientific">Megasphaera vaginalis</name>
    <name type="common">ex Srinivasan et al. 2021</name>
    <dbReference type="NCBI Taxonomy" id="1111454"/>
    <lineage>
        <taxon>Bacteria</taxon>
        <taxon>Bacillati</taxon>
        <taxon>Bacillota</taxon>
        <taxon>Negativicutes</taxon>
        <taxon>Veillonellales</taxon>
        <taxon>Veillonellaceae</taxon>
        <taxon>Megasphaera</taxon>
    </lineage>
</organism>
<dbReference type="PATRIC" id="fig|1111454.3.peg.112"/>
<dbReference type="InterPro" id="IPR005130">
    <property type="entry name" value="Ser_deHydtase-like_asu"/>
</dbReference>
<dbReference type="GO" id="GO:0019450">
    <property type="term" value="P:L-cysteine catabolic process to pyruvate"/>
    <property type="evidence" value="ECO:0007669"/>
    <property type="project" value="TreeGrafter"/>
</dbReference>
<proteinExistence type="inferred from homology"/>
<evidence type="ECO:0000313" key="3">
    <source>
        <dbReference type="EMBL" id="ERT62484.1"/>
    </source>
</evidence>
<comment type="similarity">
    <text evidence="1">Belongs to the UPF0597 family.</text>
</comment>
<feature type="domain" description="Serine dehydratase-like alpha subunit" evidence="2">
    <location>
        <begin position="179"/>
        <end position="426"/>
    </location>
</feature>
<dbReference type="EMBL" id="AWXA01000004">
    <property type="protein sequence ID" value="ERT62484.1"/>
    <property type="molecule type" value="Genomic_DNA"/>
</dbReference>
<keyword evidence="4" id="KW-1185">Reference proteome</keyword>
<dbReference type="AlphaFoldDB" id="U7UUA7"/>
<dbReference type="GO" id="GO:0080146">
    <property type="term" value="F:L-cysteine desulfhydrase activity"/>
    <property type="evidence" value="ECO:0007669"/>
    <property type="project" value="TreeGrafter"/>
</dbReference>
<gene>
    <name evidence="3" type="ORF">HMPREF1250_1288</name>
</gene>
<dbReference type="Proteomes" id="UP000017090">
    <property type="component" value="Unassembled WGS sequence"/>
</dbReference>